<dbReference type="PANTHER" id="PTHR46268">
    <property type="entry name" value="STRESS RESPONSE PROTEIN NHAX"/>
    <property type="match status" value="1"/>
</dbReference>
<organism evidence="3 4">
    <name type="scientific">Desulforhopalus singaporensis</name>
    <dbReference type="NCBI Taxonomy" id="91360"/>
    <lineage>
        <taxon>Bacteria</taxon>
        <taxon>Pseudomonadati</taxon>
        <taxon>Thermodesulfobacteriota</taxon>
        <taxon>Desulfobulbia</taxon>
        <taxon>Desulfobulbales</taxon>
        <taxon>Desulfocapsaceae</taxon>
        <taxon>Desulforhopalus</taxon>
    </lineage>
</organism>
<dbReference type="AlphaFoldDB" id="A0A1H0TBA3"/>
<evidence type="ECO:0000256" key="1">
    <source>
        <dbReference type="ARBA" id="ARBA00008791"/>
    </source>
</evidence>
<dbReference type="OrthoDB" id="3217301at2"/>
<dbReference type="Proteomes" id="UP000199073">
    <property type="component" value="Unassembled WGS sequence"/>
</dbReference>
<dbReference type="SUPFAM" id="SSF52402">
    <property type="entry name" value="Adenine nucleotide alpha hydrolases-like"/>
    <property type="match status" value="1"/>
</dbReference>
<comment type="similarity">
    <text evidence="1">Belongs to the universal stress protein A family.</text>
</comment>
<dbReference type="RefSeq" id="WP_092224274.1">
    <property type="nucleotide sequence ID" value="NZ_FNJI01000023.1"/>
</dbReference>
<dbReference type="PRINTS" id="PR01438">
    <property type="entry name" value="UNVRSLSTRESS"/>
</dbReference>
<reference evidence="3 4" key="1">
    <citation type="submission" date="2016-10" db="EMBL/GenBank/DDBJ databases">
        <authorList>
            <person name="de Groot N.N."/>
        </authorList>
    </citation>
    <scope>NUCLEOTIDE SEQUENCE [LARGE SCALE GENOMIC DNA]</scope>
    <source>
        <strain evidence="3 4">DSM 12130</strain>
    </source>
</reference>
<dbReference type="EMBL" id="FNJI01000023">
    <property type="protein sequence ID" value="SDP51307.1"/>
    <property type="molecule type" value="Genomic_DNA"/>
</dbReference>
<dbReference type="Gene3D" id="3.40.50.620">
    <property type="entry name" value="HUPs"/>
    <property type="match status" value="1"/>
</dbReference>
<evidence type="ECO:0000259" key="2">
    <source>
        <dbReference type="Pfam" id="PF00582"/>
    </source>
</evidence>
<feature type="domain" description="UspA" evidence="2">
    <location>
        <begin position="5"/>
        <end position="159"/>
    </location>
</feature>
<proteinExistence type="inferred from homology"/>
<keyword evidence="4" id="KW-1185">Reference proteome</keyword>
<dbReference type="InterPro" id="IPR006016">
    <property type="entry name" value="UspA"/>
</dbReference>
<dbReference type="STRING" id="91360.SAMN05660330_03002"/>
<evidence type="ECO:0000313" key="3">
    <source>
        <dbReference type="EMBL" id="SDP51307.1"/>
    </source>
</evidence>
<dbReference type="InterPro" id="IPR014729">
    <property type="entry name" value="Rossmann-like_a/b/a_fold"/>
</dbReference>
<dbReference type="PANTHER" id="PTHR46268:SF22">
    <property type="entry name" value="SENSOR PROTEIN KDPD-RELATED"/>
    <property type="match status" value="1"/>
</dbReference>
<dbReference type="InterPro" id="IPR006015">
    <property type="entry name" value="Universal_stress_UspA"/>
</dbReference>
<name>A0A1H0TBA3_9BACT</name>
<protein>
    <submittedName>
        <fullName evidence="3">Nucleotide-binding universal stress protein, UspA family</fullName>
    </submittedName>
</protein>
<dbReference type="CDD" id="cd00293">
    <property type="entry name" value="USP-like"/>
    <property type="match status" value="1"/>
</dbReference>
<evidence type="ECO:0000313" key="4">
    <source>
        <dbReference type="Proteomes" id="UP000199073"/>
    </source>
</evidence>
<accession>A0A1H0TBA3</accession>
<gene>
    <name evidence="3" type="ORF">SAMN05660330_03002</name>
</gene>
<sequence length="163" mass="18375">MMPKIDKILYATDLSQSAALALRYAMLLGEKFDAKVTLLHVVETVSHEARLAFYEACIDGDTQKQMSKTKKTEATAAMEQRLESYCREELPDDAEACFSKVKIDICQGYPEEQILSKADKYDVDVIVMGTHEKGFAHTFLGSVAKRVLRRSRKPVFIVPLPEL</sequence>
<dbReference type="Pfam" id="PF00582">
    <property type="entry name" value="Usp"/>
    <property type="match status" value="1"/>
</dbReference>